<dbReference type="STRING" id="670307.HYPDE_26508"/>
<dbReference type="EMBL" id="CP005587">
    <property type="protein sequence ID" value="AGK56982.1"/>
    <property type="molecule type" value="Genomic_DNA"/>
</dbReference>
<dbReference type="AlphaFoldDB" id="N0B469"/>
<accession>N0B469</accession>
<evidence type="ECO:0000313" key="3">
    <source>
        <dbReference type="Proteomes" id="UP000005952"/>
    </source>
</evidence>
<keyword evidence="3" id="KW-1185">Reference proteome</keyword>
<protein>
    <submittedName>
        <fullName evidence="2">Uncharacterized protein</fullName>
    </submittedName>
</protein>
<reference evidence="2 3" key="1">
    <citation type="journal article" date="2013" name="Genome Announc.">
        <title>Genome sequences for three denitrifying bacterial strains isolated from a uranium- and nitrate-contaminated subsurface environment.</title>
        <authorList>
            <person name="Venkatramanan R."/>
            <person name="Prakash O."/>
            <person name="Woyke T."/>
            <person name="Chain P."/>
            <person name="Goodwin L.A."/>
            <person name="Watson D."/>
            <person name="Brooks S."/>
            <person name="Kostka J.E."/>
            <person name="Green S.J."/>
        </authorList>
    </citation>
    <scope>NUCLEOTIDE SEQUENCE [LARGE SCALE GENOMIC DNA]</scope>
    <source>
        <strain evidence="2 3">1NES1</strain>
    </source>
</reference>
<gene>
    <name evidence="2" type="ORF">HYPDE_26508</name>
</gene>
<sequence>MAERQTLPPEGGEAMDSRPPFNPDQFALCYRAYTAALLDVQKQNGGTPNAPLSEGIRFMVALRIIEASASGERDLSRLRRFALSG</sequence>
<evidence type="ECO:0000256" key="1">
    <source>
        <dbReference type="SAM" id="MobiDB-lite"/>
    </source>
</evidence>
<dbReference type="HOGENOM" id="CLU_2508224_0_0_5"/>
<evidence type="ECO:0000313" key="2">
    <source>
        <dbReference type="EMBL" id="AGK56982.1"/>
    </source>
</evidence>
<feature type="region of interest" description="Disordered" evidence="1">
    <location>
        <begin position="1"/>
        <end position="20"/>
    </location>
</feature>
<organism evidence="2 3">
    <name type="scientific">Hyphomicrobium denitrificans 1NES1</name>
    <dbReference type="NCBI Taxonomy" id="670307"/>
    <lineage>
        <taxon>Bacteria</taxon>
        <taxon>Pseudomonadati</taxon>
        <taxon>Pseudomonadota</taxon>
        <taxon>Alphaproteobacteria</taxon>
        <taxon>Hyphomicrobiales</taxon>
        <taxon>Hyphomicrobiaceae</taxon>
        <taxon>Hyphomicrobium</taxon>
    </lineage>
</organism>
<dbReference type="Proteomes" id="UP000005952">
    <property type="component" value="Chromosome"/>
</dbReference>
<name>N0B469_9HYPH</name>
<dbReference type="KEGG" id="hdt:HYPDE_26508"/>
<proteinExistence type="predicted"/>